<evidence type="ECO:0000313" key="10">
    <source>
        <dbReference type="Proteomes" id="UP000247696"/>
    </source>
</evidence>
<dbReference type="RefSeq" id="WP_110481151.1">
    <property type="nucleotide sequence ID" value="NZ_CP024988.1"/>
</dbReference>
<evidence type="ECO:0000256" key="6">
    <source>
        <dbReference type="ARBA" id="ARBA00022989"/>
    </source>
</evidence>
<keyword evidence="5 8" id="KW-0812">Transmembrane</keyword>
<feature type="transmembrane region" description="Helical" evidence="8">
    <location>
        <begin position="243"/>
        <end position="266"/>
    </location>
</feature>
<dbReference type="Gene3D" id="1.20.1530.20">
    <property type="match status" value="1"/>
</dbReference>
<comment type="similarity">
    <text evidence="2">Belongs to the auxin efflux carrier (TC 2.A.69) family.</text>
</comment>
<evidence type="ECO:0000256" key="8">
    <source>
        <dbReference type="SAM" id="Phobius"/>
    </source>
</evidence>
<dbReference type="AlphaFoldDB" id="A0A2Z3YUE8"/>
<dbReference type="OrthoDB" id="5405318at2"/>
<feature type="transmembrane region" description="Helical" evidence="8">
    <location>
        <begin position="171"/>
        <end position="192"/>
    </location>
</feature>
<evidence type="ECO:0000313" key="9">
    <source>
        <dbReference type="EMBL" id="AWT25657.1"/>
    </source>
</evidence>
<feature type="transmembrane region" description="Helical" evidence="8">
    <location>
        <begin position="123"/>
        <end position="143"/>
    </location>
</feature>
<dbReference type="EMBL" id="CP024988">
    <property type="protein sequence ID" value="AWT25657.1"/>
    <property type="molecule type" value="Genomic_DNA"/>
</dbReference>
<keyword evidence="7 8" id="KW-0472">Membrane</keyword>
<feature type="transmembrane region" description="Helical" evidence="8">
    <location>
        <begin position="6"/>
        <end position="22"/>
    </location>
</feature>
<feature type="transmembrane region" description="Helical" evidence="8">
    <location>
        <begin position="272"/>
        <end position="292"/>
    </location>
</feature>
<keyword evidence="10" id="KW-1185">Reference proteome</keyword>
<name>A0A2Z3YUE8_9CORY</name>
<keyword evidence="4" id="KW-1003">Cell membrane</keyword>
<gene>
    <name evidence="9" type="ORF">Csp1_08490</name>
</gene>
<keyword evidence="6 8" id="KW-1133">Transmembrane helix</keyword>
<feature type="transmembrane region" description="Helical" evidence="8">
    <location>
        <begin position="212"/>
        <end position="231"/>
    </location>
</feature>
<evidence type="ECO:0000256" key="5">
    <source>
        <dbReference type="ARBA" id="ARBA00022692"/>
    </source>
</evidence>
<dbReference type="GO" id="GO:0005886">
    <property type="term" value="C:plasma membrane"/>
    <property type="evidence" value="ECO:0007669"/>
    <property type="project" value="UniProtKB-SubCell"/>
</dbReference>
<dbReference type="PANTHER" id="PTHR36838">
    <property type="entry name" value="AUXIN EFFLUX CARRIER FAMILY PROTEIN"/>
    <property type="match status" value="1"/>
</dbReference>
<protein>
    <recommendedName>
        <fullName evidence="11">Transporter YfdV</fullName>
    </recommendedName>
</protein>
<dbReference type="GO" id="GO:0055085">
    <property type="term" value="P:transmembrane transport"/>
    <property type="evidence" value="ECO:0007669"/>
    <property type="project" value="InterPro"/>
</dbReference>
<reference evidence="10" key="1">
    <citation type="submission" date="2017-11" db="EMBL/GenBank/DDBJ databases">
        <title>Otitis media/interna in a cat caused by the recently described species Corynebacterium provencense.</title>
        <authorList>
            <person name="Kittl S."/>
            <person name="Brodard I."/>
            <person name="Rychener L."/>
            <person name="Jores J."/>
            <person name="Roosje P."/>
            <person name="Gobeli Brawand S."/>
        </authorList>
    </citation>
    <scope>NUCLEOTIDE SEQUENCE [LARGE SCALE GENOMIC DNA]</scope>
    <source>
        <strain evidence="10">17KM38</strain>
    </source>
</reference>
<dbReference type="InterPro" id="IPR004776">
    <property type="entry name" value="Mem_transp_PIN-like"/>
</dbReference>
<dbReference type="PANTHER" id="PTHR36838:SF3">
    <property type="entry name" value="TRANSPORTER AUXIN EFFLUX CARRIER EC FAMILY"/>
    <property type="match status" value="1"/>
</dbReference>
<proteinExistence type="inferred from homology"/>
<feature type="transmembrane region" description="Helical" evidence="8">
    <location>
        <begin position="304"/>
        <end position="324"/>
    </location>
</feature>
<feature type="transmembrane region" description="Helical" evidence="8">
    <location>
        <begin position="65"/>
        <end position="87"/>
    </location>
</feature>
<evidence type="ECO:0000256" key="3">
    <source>
        <dbReference type="ARBA" id="ARBA00022448"/>
    </source>
</evidence>
<feature type="transmembrane region" description="Helical" evidence="8">
    <location>
        <begin position="34"/>
        <end position="53"/>
    </location>
</feature>
<feature type="transmembrane region" description="Helical" evidence="8">
    <location>
        <begin position="94"/>
        <end position="117"/>
    </location>
</feature>
<dbReference type="Proteomes" id="UP000247696">
    <property type="component" value="Chromosome"/>
</dbReference>
<dbReference type="KEGG" id="cpre:Csp1_08490"/>
<comment type="subcellular location">
    <subcellularLocation>
        <location evidence="1">Cell membrane</location>
        <topology evidence="1">Multi-pass membrane protein</topology>
    </subcellularLocation>
</comment>
<dbReference type="InterPro" id="IPR038770">
    <property type="entry name" value="Na+/solute_symporter_sf"/>
</dbReference>
<accession>A0A2Z3YUE8</accession>
<dbReference type="STRING" id="1737425.GCA_900049755_00441"/>
<evidence type="ECO:0000256" key="7">
    <source>
        <dbReference type="ARBA" id="ARBA00023136"/>
    </source>
</evidence>
<sequence>MLDVLSGFLVVITVIAVGFVVGRQQLLGPNAVYALNMFVFWLATPALLVNFLATADLADVFGENLAVVVLSSVLAGAVGFFGAHFLARRDVPDSLVTLLACSYCNGSNLGVPLVAHVLGDPTASLPVIIFQTAVYGPAVVLMLDVSTRRRRRREDGPGQVRSPAPRLVRELLTGVVGNPLIIAAATGVILAVVHARTGWALPAPVAEPVATLAGAAVPVALVAFGMSMAQVRVLGPSSPGRSVWAAAVVKTVVHPALAWVLARVLFDADGPALLAFVVVAALPTAQNVFTYAQRFGTNTVLARDAGVVSTLLSVPSVTVIALLLG</sequence>
<organism evidence="9 10">
    <name type="scientific">Corynebacterium provencense</name>
    <dbReference type="NCBI Taxonomy" id="1737425"/>
    <lineage>
        <taxon>Bacteria</taxon>
        <taxon>Bacillati</taxon>
        <taxon>Actinomycetota</taxon>
        <taxon>Actinomycetes</taxon>
        <taxon>Mycobacteriales</taxon>
        <taxon>Corynebacteriaceae</taxon>
        <taxon>Corynebacterium</taxon>
    </lineage>
</organism>
<evidence type="ECO:0000256" key="1">
    <source>
        <dbReference type="ARBA" id="ARBA00004651"/>
    </source>
</evidence>
<evidence type="ECO:0008006" key="11">
    <source>
        <dbReference type="Google" id="ProtNLM"/>
    </source>
</evidence>
<keyword evidence="3" id="KW-0813">Transport</keyword>
<evidence type="ECO:0000256" key="4">
    <source>
        <dbReference type="ARBA" id="ARBA00022475"/>
    </source>
</evidence>
<evidence type="ECO:0000256" key="2">
    <source>
        <dbReference type="ARBA" id="ARBA00010145"/>
    </source>
</evidence>
<dbReference type="Pfam" id="PF03547">
    <property type="entry name" value="Mem_trans"/>
    <property type="match status" value="1"/>
</dbReference>